<evidence type="ECO:0000256" key="6">
    <source>
        <dbReference type="ARBA" id="ARBA00023118"/>
    </source>
</evidence>
<dbReference type="AlphaFoldDB" id="W0EZ29"/>
<dbReference type="Pfam" id="PF18967">
    <property type="entry name" value="PycTM"/>
    <property type="match status" value="1"/>
</dbReference>
<dbReference type="InterPro" id="IPR043760">
    <property type="entry name" value="PycTM_dom"/>
</dbReference>
<evidence type="ECO:0000256" key="1">
    <source>
        <dbReference type="ARBA" id="ARBA00004236"/>
    </source>
</evidence>
<dbReference type="OrthoDB" id="5728337at2"/>
<protein>
    <submittedName>
        <fullName evidence="11">Phosphohydrolase</fullName>
    </submittedName>
</protein>
<dbReference type="InterPro" id="IPR006674">
    <property type="entry name" value="HD_domain"/>
</dbReference>
<keyword evidence="5 9" id="KW-1133">Transmembrane helix</keyword>
<dbReference type="Pfam" id="PF01966">
    <property type="entry name" value="HD"/>
    <property type="match status" value="1"/>
</dbReference>
<keyword evidence="12" id="KW-1185">Reference proteome</keyword>
<dbReference type="STRING" id="929713.NIASO_14410"/>
<feature type="domain" description="HD/PDEase" evidence="10">
    <location>
        <begin position="26"/>
        <end position="141"/>
    </location>
</feature>
<dbReference type="GO" id="GO:0000166">
    <property type="term" value="F:nucleotide binding"/>
    <property type="evidence" value="ECO:0007669"/>
    <property type="project" value="UniProtKB-KW"/>
</dbReference>
<dbReference type="RefSeq" id="WP_008586594.1">
    <property type="nucleotide sequence ID" value="NZ_CP007035.1"/>
</dbReference>
<dbReference type="InterPro" id="IPR003607">
    <property type="entry name" value="HD/PDEase_dom"/>
</dbReference>
<gene>
    <name evidence="11" type="ORF">NIASO_14410</name>
</gene>
<dbReference type="GO" id="GO:0016787">
    <property type="term" value="F:hydrolase activity"/>
    <property type="evidence" value="ECO:0007669"/>
    <property type="project" value="UniProtKB-KW"/>
</dbReference>
<dbReference type="eggNOG" id="COG1418">
    <property type="taxonomic scope" value="Bacteria"/>
</dbReference>
<dbReference type="EMBL" id="CP007035">
    <property type="protein sequence ID" value="AHF16027.1"/>
    <property type="molecule type" value="Genomic_DNA"/>
</dbReference>
<reference evidence="11 12" key="1">
    <citation type="submission" date="2013-12" db="EMBL/GenBank/DDBJ databases">
        <authorList>
            <consortium name="DOE Joint Genome Institute"/>
            <person name="Eisen J."/>
            <person name="Huntemann M."/>
            <person name="Han J."/>
            <person name="Chen A."/>
            <person name="Kyrpides N."/>
            <person name="Mavromatis K."/>
            <person name="Markowitz V."/>
            <person name="Palaniappan K."/>
            <person name="Ivanova N."/>
            <person name="Schaumberg A."/>
            <person name="Pati A."/>
            <person name="Liolios K."/>
            <person name="Nordberg H.P."/>
            <person name="Cantor M.N."/>
            <person name="Hua S.X."/>
            <person name="Woyke T."/>
        </authorList>
    </citation>
    <scope>NUCLEOTIDE SEQUENCE [LARGE SCALE GENOMIC DNA]</scope>
    <source>
        <strain evidence="12">DSM 19437</strain>
    </source>
</reference>
<evidence type="ECO:0000256" key="7">
    <source>
        <dbReference type="ARBA" id="ARBA00023136"/>
    </source>
</evidence>
<dbReference type="GO" id="GO:0005886">
    <property type="term" value="C:plasma membrane"/>
    <property type="evidence" value="ECO:0007669"/>
    <property type="project" value="UniProtKB-SubCell"/>
</dbReference>
<dbReference type="SMART" id="SM00471">
    <property type="entry name" value="HDc"/>
    <property type="match status" value="1"/>
</dbReference>
<keyword evidence="4" id="KW-0547">Nucleotide-binding</keyword>
<dbReference type="Gene3D" id="1.10.3210.10">
    <property type="entry name" value="Hypothetical protein af1432"/>
    <property type="match status" value="1"/>
</dbReference>
<dbReference type="KEGG" id="nso:NIASO_14410"/>
<proteinExistence type="predicted"/>
<keyword evidence="6" id="KW-0051">Antiviral defense</keyword>
<feature type="region of interest" description="Disordered" evidence="8">
    <location>
        <begin position="199"/>
        <end position="228"/>
    </location>
</feature>
<sequence length="402" mass="45705">MDERQLLSNIEQYVQLFMKEHYKPELLYHNQEHTQQVVRAAKQIGEHYGLKEKDFFTVVTAAWFHDLGYYTTGCTDHEKEGARLAGAYLQQQQVDADTITKVQDCIRATKMPQNAQTLLEQIVCDADLFHLGTADFAERNKLMRKEAEATKGAAISKTDWRNKTIQLLQGHQYYTDYCRMLLKDQQQQHLDKLLQKQEEKKNDIPASPIPQTATPEAVVNDKKGGSKETSRGIETLFRITSTNNQRLSDMADNKAHILITVNSIILSVILSVLIRKLDNNTHLIYPTILILAASVATMVISILATRPTIPAGVFTQSEVDAQKVNLLFFGNFYKMNLDDYAKGMWKVMGDRDFLYGTLIKDVYAQGVVLGRKYKLLRLAYNIFMVGIVVAVLAFIIAIYTVQ</sequence>
<evidence type="ECO:0000259" key="10">
    <source>
        <dbReference type="SMART" id="SM00471"/>
    </source>
</evidence>
<evidence type="ECO:0000313" key="12">
    <source>
        <dbReference type="Proteomes" id="UP000003586"/>
    </source>
</evidence>
<feature type="transmembrane region" description="Helical" evidence="9">
    <location>
        <begin position="378"/>
        <end position="401"/>
    </location>
</feature>
<keyword evidence="11" id="KW-0378">Hydrolase</keyword>
<evidence type="ECO:0000256" key="4">
    <source>
        <dbReference type="ARBA" id="ARBA00022741"/>
    </source>
</evidence>
<name>W0EZ29_9BACT</name>
<dbReference type="GO" id="GO:0051607">
    <property type="term" value="P:defense response to virus"/>
    <property type="evidence" value="ECO:0007669"/>
    <property type="project" value="UniProtKB-KW"/>
</dbReference>
<dbReference type="CDD" id="cd00077">
    <property type="entry name" value="HDc"/>
    <property type="match status" value="1"/>
</dbReference>
<dbReference type="HOGENOM" id="CLU_057657_0_0_10"/>
<keyword evidence="2" id="KW-1003">Cell membrane</keyword>
<evidence type="ECO:0000256" key="8">
    <source>
        <dbReference type="SAM" id="MobiDB-lite"/>
    </source>
</evidence>
<evidence type="ECO:0000256" key="3">
    <source>
        <dbReference type="ARBA" id="ARBA00022692"/>
    </source>
</evidence>
<dbReference type="Proteomes" id="UP000003586">
    <property type="component" value="Chromosome"/>
</dbReference>
<comment type="subcellular location">
    <subcellularLocation>
        <location evidence="1">Cell membrane</location>
    </subcellularLocation>
</comment>
<accession>W0EZ29</accession>
<evidence type="ECO:0000313" key="11">
    <source>
        <dbReference type="EMBL" id="AHF16027.1"/>
    </source>
</evidence>
<evidence type="ECO:0000256" key="2">
    <source>
        <dbReference type="ARBA" id="ARBA00022475"/>
    </source>
</evidence>
<dbReference type="SUPFAM" id="SSF109604">
    <property type="entry name" value="HD-domain/PDEase-like"/>
    <property type="match status" value="1"/>
</dbReference>
<feature type="transmembrane region" description="Helical" evidence="9">
    <location>
        <begin position="255"/>
        <end position="277"/>
    </location>
</feature>
<evidence type="ECO:0000256" key="9">
    <source>
        <dbReference type="SAM" id="Phobius"/>
    </source>
</evidence>
<keyword evidence="7 9" id="KW-0472">Membrane</keyword>
<evidence type="ECO:0000256" key="5">
    <source>
        <dbReference type="ARBA" id="ARBA00022989"/>
    </source>
</evidence>
<feature type="compositionally biased region" description="Basic and acidic residues" evidence="8">
    <location>
        <begin position="219"/>
        <end position="228"/>
    </location>
</feature>
<feature type="transmembrane region" description="Helical" evidence="9">
    <location>
        <begin position="283"/>
        <end position="304"/>
    </location>
</feature>
<keyword evidence="3 9" id="KW-0812">Transmembrane</keyword>
<organism evidence="11 12">
    <name type="scientific">Niabella soli DSM 19437</name>
    <dbReference type="NCBI Taxonomy" id="929713"/>
    <lineage>
        <taxon>Bacteria</taxon>
        <taxon>Pseudomonadati</taxon>
        <taxon>Bacteroidota</taxon>
        <taxon>Chitinophagia</taxon>
        <taxon>Chitinophagales</taxon>
        <taxon>Chitinophagaceae</taxon>
        <taxon>Niabella</taxon>
    </lineage>
</organism>